<feature type="binding site" evidence="4">
    <location>
        <position position="546"/>
    </location>
    <ligand>
        <name>S-adenosyl-L-methionine</name>
        <dbReference type="ChEBI" id="CHEBI:59789"/>
    </ligand>
</feature>
<dbReference type="PANTHER" id="PTHR45904:SF2">
    <property type="entry name" value="TRNA (URACIL-5-)-METHYLTRANSFERASE HOMOLOG A"/>
    <property type="match status" value="1"/>
</dbReference>
<keyword evidence="7" id="KW-1185">Reference proteome</keyword>
<comment type="similarity">
    <text evidence="4">Belongs to the class I-like SAM-binding methyltransferase superfamily. RNA M5U methyltransferase family.</text>
</comment>
<dbReference type="AlphaFoldDB" id="A0ABD3NLG3"/>
<comment type="caution">
    <text evidence="6">The sequence shown here is derived from an EMBL/GenBank/DDBJ whole genome shotgun (WGS) entry which is preliminary data.</text>
</comment>
<sequence length="936" mass="104500">MTDINEAQELVPVAAAVTDESKSDAVEKPEPNLTDTSTDAAASAAITPIDKHWDQTSKKVVVHNVLKFIRPNEISKLTSSWTKDTDIVIVKTKKPPKENWIKVTLETEDMVDQFIKLINEGGDDGNAMKNSRGGNMFAKRALDMDDRDNKKRGRDNDDDEISNGRDAKRAAVVSKVLSNDEVRDAITPLWRKSYEEQLDLKAKEMVNKCSKNIIKEIKKKFRTLEHEARRGNRSSVKQYSWLDTKLAISIEQPVPSPQVYEYRNKVEFTAGYRNVIVETGYANESNGDKKSDETSETPSNIRKIPAAGFLASGWAGGVTSPHCLQNTPDWACSIADILNEYLPTSPLKPYDSKIHRGFFRSFTIRCSLRTREIMVIVVHAPAKGGVGAAEDGSDDFSAVFEEEKTKLVELLTRDVLAVPKRDFPADFVREEIVDGQGCDGLKVTSVFFQEFDGLSQPGPDHPVQHVFGKTCLEEKLGQCTFQISPGAFFQTNTRGAEKLYNIVVERIKEVTTDPKQTLLFDVCCGTGTIGLTCLKEGVVGKLIGLDIAEPAICDAKVNAAKNGFSTGDNTDAVKNHSITRFIASPAEKVLAEEMKSVPKSTPVVAVVDPARDGLHGTVVQTLRKNEKIDRLVYVSCNPTGTLVRDAAMLCGPPTKKYPGRPFRVRIAQPVDMFPLTNHCEMVMTFERMSKEEYKQYHGSTETKSITKSITGIHQLTRILTISIMLMKLLITALAIGAAIGETDSSNLRGRELADTKKVCIYLGRKFGSQTFDVPSEKFRFYISSSRVFPAASGECDPDLVKNLSTEDLRIKKFCRLFKHTLNEYWTVDAISAATDWMLANEFEQGSCTNKNTYGTLHMEHLKEVNQNKFDDLYEELVDLMSNFTYEELVRSALAFFACFLHEAHKIHSFHCSWMLSMHSMIFGMEITPAIEELTDL</sequence>
<dbReference type="SUPFAM" id="SSF53335">
    <property type="entry name" value="S-adenosyl-L-methionine-dependent methyltransferases"/>
    <property type="match status" value="1"/>
</dbReference>
<evidence type="ECO:0000256" key="4">
    <source>
        <dbReference type="PROSITE-ProRule" id="PRU01024"/>
    </source>
</evidence>
<gene>
    <name evidence="6" type="ORF">ACHAWO_006562</name>
</gene>
<dbReference type="PROSITE" id="PS51687">
    <property type="entry name" value="SAM_MT_RNA_M5U"/>
    <property type="match status" value="1"/>
</dbReference>
<dbReference type="PANTHER" id="PTHR45904">
    <property type="entry name" value="TRNA (URACIL-5-)-METHYLTRANSFERASE"/>
    <property type="match status" value="1"/>
</dbReference>
<keyword evidence="3 4" id="KW-0949">S-adenosyl-L-methionine</keyword>
<dbReference type="GO" id="GO:0032259">
    <property type="term" value="P:methylation"/>
    <property type="evidence" value="ECO:0007669"/>
    <property type="project" value="UniProtKB-KW"/>
</dbReference>
<feature type="binding site" evidence="4">
    <location>
        <position position="608"/>
    </location>
    <ligand>
        <name>S-adenosyl-L-methionine</name>
        <dbReference type="ChEBI" id="CHEBI:59789"/>
    </ligand>
</feature>
<comment type="caution">
    <text evidence="4">Lacks conserved residue(s) required for the propagation of feature annotation.</text>
</comment>
<proteinExistence type="inferred from homology"/>
<feature type="region of interest" description="Disordered" evidence="5">
    <location>
        <begin position="1"/>
        <end position="40"/>
    </location>
</feature>
<accession>A0ABD3NLG3</accession>
<evidence type="ECO:0000256" key="3">
    <source>
        <dbReference type="ARBA" id="ARBA00022691"/>
    </source>
</evidence>
<dbReference type="InterPro" id="IPR045850">
    <property type="entry name" value="TRM2_met"/>
</dbReference>
<protein>
    <submittedName>
        <fullName evidence="6">Uncharacterized protein</fullName>
    </submittedName>
</protein>
<evidence type="ECO:0000256" key="5">
    <source>
        <dbReference type="SAM" id="MobiDB-lite"/>
    </source>
</evidence>
<reference evidence="6 7" key="1">
    <citation type="submission" date="2024-10" db="EMBL/GenBank/DDBJ databases">
        <title>Updated reference genomes for cyclostephanoid diatoms.</title>
        <authorList>
            <person name="Roberts W.R."/>
            <person name="Alverson A.J."/>
        </authorList>
    </citation>
    <scope>NUCLEOTIDE SEQUENCE [LARGE SCALE GENOMIC DNA]</scope>
    <source>
        <strain evidence="6 7">AJA010-31</strain>
    </source>
</reference>
<dbReference type="InterPro" id="IPR029063">
    <property type="entry name" value="SAM-dependent_MTases_sf"/>
</dbReference>
<dbReference type="GO" id="GO:0008168">
    <property type="term" value="F:methyltransferase activity"/>
    <property type="evidence" value="ECO:0007669"/>
    <property type="project" value="UniProtKB-KW"/>
</dbReference>
<evidence type="ECO:0000313" key="7">
    <source>
        <dbReference type="Proteomes" id="UP001530400"/>
    </source>
</evidence>
<evidence type="ECO:0000256" key="2">
    <source>
        <dbReference type="ARBA" id="ARBA00022679"/>
    </source>
</evidence>
<keyword evidence="1 4" id="KW-0489">Methyltransferase</keyword>
<name>A0ABD3NLG3_9STRA</name>
<feature type="active site" description="Nucleophile" evidence="4">
    <location>
        <position position="636"/>
    </location>
</feature>
<evidence type="ECO:0000313" key="6">
    <source>
        <dbReference type="EMBL" id="KAL3775371.1"/>
    </source>
</evidence>
<dbReference type="EMBL" id="JALLPJ020001156">
    <property type="protein sequence ID" value="KAL3775371.1"/>
    <property type="molecule type" value="Genomic_DNA"/>
</dbReference>
<dbReference type="Gene3D" id="2.40.50.1070">
    <property type="match status" value="1"/>
</dbReference>
<feature type="compositionally biased region" description="Basic and acidic residues" evidence="5">
    <location>
        <begin position="19"/>
        <end position="30"/>
    </location>
</feature>
<organism evidence="6 7">
    <name type="scientific">Cyclotella atomus</name>
    <dbReference type="NCBI Taxonomy" id="382360"/>
    <lineage>
        <taxon>Eukaryota</taxon>
        <taxon>Sar</taxon>
        <taxon>Stramenopiles</taxon>
        <taxon>Ochrophyta</taxon>
        <taxon>Bacillariophyta</taxon>
        <taxon>Coscinodiscophyceae</taxon>
        <taxon>Thalassiosirophycidae</taxon>
        <taxon>Stephanodiscales</taxon>
        <taxon>Stephanodiscaceae</taxon>
        <taxon>Cyclotella</taxon>
    </lineage>
</organism>
<evidence type="ECO:0000256" key="1">
    <source>
        <dbReference type="ARBA" id="ARBA00022603"/>
    </source>
</evidence>
<feature type="region of interest" description="Disordered" evidence="5">
    <location>
        <begin position="123"/>
        <end position="166"/>
    </location>
</feature>
<keyword evidence="2 4" id="KW-0808">Transferase</keyword>
<feature type="binding site" evidence="4">
    <location>
        <position position="490"/>
    </location>
    <ligand>
        <name>S-adenosyl-L-methionine</name>
        <dbReference type="ChEBI" id="CHEBI:59789"/>
    </ligand>
</feature>
<dbReference type="Pfam" id="PF05958">
    <property type="entry name" value="tRNA_U5-meth_tr"/>
    <property type="match status" value="1"/>
</dbReference>
<feature type="compositionally biased region" description="Basic and acidic residues" evidence="5">
    <location>
        <begin position="140"/>
        <end position="149"/>
    </location>
</feature>
<dbReference type="Proteomes" id="UP001530400">
    <property type="component" value="Unassembled WGS sequence"/>
</dbReference>
<dbReference type="InterPro" id="IPR010280">
    <property type="entry name" value="U5_MeTrfase_fam"/>
</dbReference>
<dbReference type="Gene3D" id="3.40.50.150">
    <property type="entry name" value="Vaccinia Virus protein VP39"/>
    <property type="match status" value="1"/>
</dbReference>